<dbReference type="GeneID" id="107462246"/>
<dbReference type="GO" id="GO:0090307">
    <property type="term" value="P:mitotic spindle assembly"/>
    <property type="evidence" value="ECO:0007669"/>
    <property type="project" value="TreeGrafter"/>
</dbReference>
<organism evidence="3 4">
    <name type="scientific">Arachis duranensis</name>
    <name type="common">Wild peanut</name>
    <dbReference type="NCBI Taxonomy" id="130453"/>
    <lineage>
        <taxon>Eukaryota</taxon>
        <taxon>Viridiplantae</taxon>
        <taxon>Streptophyta</taxon>
        <taxon>Embryophyta</taxon>
        <taxon>Tracheophyta</taxon>
        <taxon>Spermatophyta</taxon>
        <taxon>Magnoliopsida</taxon>
        <taxon>eudicotyledons</taxon>
        <taxon>Gunneridae</taxon>
        <taxon>Pentapetalae</taxon>
        <taxon>rosids</taxon>
        <taxon>fabids</taxon>
        <taxon>Fabales</taxon>
        <taxon>Fabaceae</taxon>
        <taxon>Papilionoideae</taxon>
        <taxon>50 kb inversion clade</taxon>
        <taxon>dalbergioids sensu lato</taxon>
        <taxon>Dalbergieae</taxon>
        <taxon>Pterocarpus clade</taxon>
        <taxon>Arachis</taxon>
    </lineage>
</organism>
<evidence type="ECO:0000313" key="3">
    <source>
        <dbReference type="Proteomes" id="UP000515211"/>
    </source>
</evidence>
<feature type="compositionally biased region" description="Polar residues" evidence="1">
    <location>
        <begin position="117"/>
        <end position="128"/>
    </location>
</feature>
<feature type="region of interest" description="Disordered" evidence="1">
    <location>
        <begin position="381"/>
        <end position="423"/>
    </location>
</feature>
<feature type="compositionally biased region" description="Polar residues" evidence="1">
    <location>
        <begin position="406"/>
        <end position="420"/>
    </location>
</feature>
<evidence type="ECO:0000256" key="1">
    <source>
        <dbReference type="SAM" id="MobiDB-lite"/>
    </source>
</evidence>
<protein>
    <submittedName>
        <fullName evidence="4">Protein TPX2 isoform X1</fullName>
    </submittedName>
</protein>
<dbReference type="PANTHER" id="PTHR14326">
    <property type="entry name" value="TARGETING PROTEIN FOR XKLP2"/>
    <property type="match status" value="1"/>
</dbReference>
<proteinExistence type="predicted"/>
<evidence type="ECO:0000313" key="4">
    <source>
        <dbReference type="RefSeq" id="XP_020985026.1"/>
    </source>
</evidence>
<evidence type="ECO:0000259" key="2">
    <source>
        <dbReference type="Pfam" id="PF12214"/>
    </source>
</evidence>
<feature type="domain" description="TPX2 central" evidence="2">
    <location>
        <begin position="156"/>
        <end position="232"/>
    </location>
</feature>
<reference evidence="3" key="1">
    <citation type="journal article" date="2016" name="Nat. Genet.">
        <title>The genome sequences of Arachis duranensis and Arachis ipaensis, the diploid ancestors of cultivated peanut.</title>
        <authorList>
            <person name="Bertioli D.J."/>
            <person name="Cannon S.B."/>
            <person name="Froenicke L."/>
            <person name="Huang G."/>
            <person name="Farmer A.D."/>
            <person name="Cannon E.K."/>
            <person name="Liu X."/>
            <person name="Gao D."/>
            <person name="Clevenger J."/>
            <person name="Dash S."/>
            <person name="Ren L."/>
            <person name="Moretzsohn M.C."/>
            <person name="Shirasawa K."/>
            <person name="Huang W."/>
            <person name="Vidigal B."/>
            <person name="Abernathy B."/>
            <person name="Chu Y."/>
            <person name="Niederhuth C.E."/>
            <person name="Umale P."/>
            <person name="Araujo A.C."/>
            <person name="Kozik A."/>
            <person name="Kim K.D."/>
            <person name="Burow M.D."/>
            <person name="Varshney R.K."/>
            <person name="Wang X."/>
            <person name="Zhang X."/>
            <person name="Barkley N."/>
            <person name="Guimaraes P.M."/>
            <person name="Isobe S."/>
            <person name="Guo B."/>
            <person name="Liao B."/>
            <person name="Stalker H.T."/>
            <person name="Schmitz R.J."/>
            <person name="Scheffler B.E."/>
            <person name="Leal-Bertioli S.C."/>
            <person name="Xun X."/>
            <person name="Jackson S.A."/>
            <person name="Michelmore R."/>
            <person name="Ozias-Akins P."/>
        </authorList>
    </citation>
    <scope>NUCLEOTIDE SEQUENCE [LARGE SCALE GENOMIC DNA]</scope>
    <source>
        <strain evidence="3">cv. V14167</strain>
    </source>
</reference>
<dbReference type="PANTHER" id="PTHR14326:SF44">
    <property type="entry name" value="TARGETING PROTEIN FOR XKLP2"/>
    <property type="match status" value="1"/>
</dbReference>
<gene>
    <name evidence="4" type="primary">LOC107462246</name>
</gene>
<accession>A0A6P5MPL7</accession>
<keyword evidence="3" id="KW-1185">Reference proteome</keyword>
<dbReference type="GO" id="GO:0008017">
    <property type="term" value="F:microtubule binding"/>
    <property type="evidence" value="ECO:0007669"/>
    <property type="project" value="TreeGrafter"/>
</dbReference>
<feature type="region of interest" description="Disordered" evidence="1">
    <location>
        <begin position="98"/>
        <end position="134"/>
    </location>
</feature>
<dbReference type="InterPro" id="IPR027330">
    <property type="entry name" value="TPX2_central_dom"/>
</dbReference>
<dbReference type="GO" id="GO:0005880">
    <property type="term" value="C:nuclear microtubule"/>
    <property type="evidence" value="ECO:0007669"/>
    <property type="project" value="TreeGrafter"/>
</dbReference>
<dbReference type="RefSeq" id="XP_020985026.1">
    <property type="nucleotide sequence ID" value="XM_021129367.2"/>
</dbReference>
<dbReference type="KEGG" id="adu:107462246"/>
<name>A0A6P5MPL7_ARADU</name>
<dbReference type="AlphaFoldDB" id="A0A6P5MPL7"/>
<dbReference type="Pfam" id="PF12214">
    <property type="entry name" value="TPX2_importin"/>
    <property type="match status" value="1"/>
</dbReference>
<dbReference type="GO" id="GO:0060236">
    <property type="term" value="P:regulation of mitotic spindle organization"/>
    <property type="evidence" value="ECO:0007669"/>
    <property type="project" value="InterPro"/>
</dbReference>
<dbReference type="GO" id="GO:0005819">
    <property type="term" value="C:spindle"/>
    <property type="evidence" value="ECO:0007669"/>
    <property type="project" value="InterPro"/>
</dbReference>
<dbReference type="GO" id="GO:0030295">
    <property type="term" value="F:protein kinase activator activity"/>
    <property type="evidence" value="ECO:0007669"/>
    <property type="project" value="TreeGrafter"/>
</dbReference>
<reference evidence="4" key="2">
    <citation type="submission" date="2025-08" db="UniProtKB">
        <authorList>
            <consortium name="RefSeq"/>
        </authorList>
    </citation>
    <scope>IDENTIFICATION</scope>
    <source>
        <tissue evidence="4">Whole plant</tissue>
    </source>
</reference>
<dbReference type="InterPro" id="IPR009675">
    <property type="entry name" value="TPX2_fam"/>
</dbReference>
<sequence length="444" mass="50708">MAVETGGATIIVATCLVPAFKPRTNNSLRDFGEAEKMHKVYENQAIKRQKLEGGKARQILYVEPQNLPRKLPLGVTNGNTNISSSNSKMQINAVKGSAAQKQMKPRPKEPGFKTDQAVASASVRSTTDLDPEMVPRMPKFKAQPLNKKENPWKPVLTEPKTPTFQTSLRARPQKMKSSVELELEKLARKPKFKARPLNKKIFESKGDIGLHYHAKKQVTVPQEFHFATNDRIPPPAMADLSDLFYFKSESTCKNKPVTRNTIPKPFHLHTEERGDRKEKKHHMELLHKPYPYSNDYPQEPQKLESKQCTKPEPFQLDSLVRHEIELQQEVEEQLMVKREEDPFPVTDKVRKPLTQVQEFSLHSENWAMSRAHFNEKREEEKASKHLTKSKVSHVMPTPKFDHPFFPNNNRSAKDTTNPKSPNLHVAKNKISNAIVVSSPAATMR</sequence>
<dbReference type="Proteomes" id="UP000515211">
    <property type="component" value="Chromosome 8"/>
</dbReference>